<dbReference type="InterPro" id="IPR006439">
    <property type="entry name" value="HAD-SF_hydro_IA"/>
</dbReference>
<dbReference type="PANTHER" id="PTHR43434:SF16">
    <property type="entry name" value="BLL8046 PROTEIN"/>
    <property type="match status" value="1"/>
</dbReference>
<dbReference type="GO" id="GO:0016787">
    <property type="term" value="F:hydrolase activity"/>
    <property type="evidence" value="ECO:0007669"/>
    <property type="project" value="UniProtKB-KW"/>
</dbReference>
<dbReference type="EMBL" id="JABUBU010000011">
    <property type="protein sequence ID" value="MBY6367591.1"/>
    <property type="molecule type" value="Genomic_DNA"/>
</dbReference>
<dbReference type="InterPro" id="IPR023214">
    <property type="entry name" value="HAD_sf"/>
</dbReference>
<dbReference type="InterPro" id="IPR041492">
    <property type="entry name" value="HAD_2"/>
</dbReference>
<reference evidence="1 2" key="1">
    <citation type="submission" date="2020-06" db="EMBL/GenBank/DDBJ databases">
        <title>Taxonomy, biology and ecology of Rhodococcus bacteria occurring in California pistachio and other woody hosts as revealed by genome sequence analyses.</title>
        <authorList>
            <person name="Gai Y."/>
            <person name="Riely B."/>
        </authorList>
    </citation>
    <scope>NUCLEOTIDE SEQUENCE [LARGE SCALE GENOMIC DNA]</scope>
    <source>
        <strain evidence="1 2">BP-281</strain>
    </source>
</reference>
<keyword evidence="2" id="KW-1185">Reference proteome</keyword>
<dbReference type="Gene3D" id="3.40.50.1000">
    <property type="entry name" value="HAD superfamily/HAD-like"/>
    <property type="match status" value="1"/>
</dbReference>
<dbReference type="Proteomes" id="UP000825228">
    <property type="component" value="Unassembled WGS sequence"/>
</dbReference>
<dbReference type="InterPro" id="IPR050155">
    <property type="entry name" value="HAD-like_hydrolase_sf"/>
</dbReference>
<proteinExistence type="predicted"/>
<comment type="caution">
    <text evidence="1">The sequence shown here is derived from an EMBL/GenBank/DDBJ whole genome shotgun (WGS) entry which is preliminary data.</text>
</comment>
<gene>
    <name evidence="1" type="ORF">HQ603_12570</name>
</gene>
<dbReference type="NCBIfam" id="TIGR01509">
    <property type="entry name" value="HAD-SF-IA-v3"/>
    <property type="match status" value="1"/>
</dbReference>
<protein>
    <submittedName>
        <fullName evidence="1">HAD family hydrolase</fullName>
    </submittedName>
</protein>
<dbReference type="PANTHER" id="PTHR43434">
    <property type="entry name" value="PHOSPHOGLYCOLATE PHOSPHATASE"/>
    <property type="match status" value="1"/>
</dbReference>
<evidence type="ECO:0000313" key="2">
    <source>
        <dbReference type="Proteomes" id="UP000825228"/>
    </source>
</evidence>
<keyword evidence="1" id="KW-0378">Hydrolase</keyword>
<sequence length="225" mass="24332">MTKSPAVLFDIDGTLVDSNYAHVHAWTRAFREAGIPVPAWRTHRSIGMDGGKLLESLTGDADEDRAQHAKELHTQYYEELAPLLEPLPGTRELLAEIEHRGLQVVLATSAPENELSTLRDVLGIDDIVSESTSSEDVETAKPEPRIVDISLERAGVPAERAVFVGDSVWDVDASRSAKVDCIGVRSGGISAAELRDAGAVAVYDDPADLLASLDDSPIARLLDRR</sequence>
<dbReference type="RefSeq" id="WP_222684869.1">
    <property type="nucleotide sequence ID" value="NZ_JABUBT010000012.1"/>
</dbReference>
<accession>A0ABS7P586</accession>
<organism evidence="1 2">
    <name type="scientific">Rhodococcoides corynebacterioides</name>
    <dbReference type="NCBI Taxonomy" id="53972"/>
    <lineage>
        <taxon>Bacteria</taxon>
        <taxon>Bacillati</taxon>
        <taxon>Actinomycetota</taxon>
        <taxon>Actinomycetes</taxon>
        <taxon>Mycobacteriales</taxon>
        <taxon>Nocardiaceae</taxon>
        <taxon>Rhodococcoides</taxon>
    </lineage>
</organism>
<dbReference type="SFLD" id="SFLDS00003">
    <property type="entry name" value="Haloacid_Dehalogenase"/>
    <property type="match status" value="1"/>
</dbReference>
<evidence type="ECO:0000313" key="1">
    <source>
        <dbReference type="EMBL" id="MBY6367591.1"/>
    </source>
</evidence>
<dbReference type="PRINTS" id="PR00413">
    <property type="entry name" value="HADHALOGNASE"/>
</dbReference>
<dbReference type="SUPFAM" id="SSF56784">
    <property type="entry name" value="HAD-like"/>
    <property type="match status" value="1"/>
</dbReference>
<dbReference type="SFLD" id="SFLDG01129">
    <property type="entry name" value="C1.5:_HAD__Beta-PGM__Phosphata"/>
    <property type="match status" value="1"/>
</dbReference>
<name>A0ABS7P586_9NOCA</name>
<dbReference type="Gene3D" id="1.10.150.240">
    <property type="entry name" value="Putative phosphatase, domain 2"/>
    <property type="match status" value="1"/>
</dbReference>
<dbReference type="InterPro" id="IPR023198">
    <property type="entry name" value="PGP-like_dom2"/>
</dbReference>
<dbReference type="Pfam" id="PF13419">
    <property type="entry name" value="HAD_2"/>
    <property type="match status" value="1"/>
</dbReference>
<dbReference type="SFLD" id="SFLDG01135">
    <property type="entry name" value="C1.5.6:_HAD__Beta-PGM__Phospha"/>
    <property type="match status" value="1"/>
</dbReference>
<dbReference type="InterPro" id="IPR036412">
    <property type="entry name" value="HAD-like_sf"/>
</dbReference>